<dbReference type="AlphaFoldDB" id="A0A974BPA1"/>
<sequence>MLPPTAVTSIPPIADLSICFRQLVFNLFLTLLFQISNQLAHGLIMKLTIVRYLEMLAHMWQKSCVWSIQFDYFYSLLVIKWQISLILQVCRDLGS</sequence>
<name>A0A974BPA1_XENLA</name>
<protein>
    <submittedName>
        <fullName evidence="1">Uncharacterized protein</fullName>
    </submittedName>
</protein>
<gene>
    <name evidence="1" type="ORF">XELAEV_18003864mg</name>
</gene>
<dbReference type="EMBL" id="KV472642">
    <property type="protein sequence ID" value="OCT55795.1"/>
    <property type="molecule type" value="Genomic_DNA"/>
</dbReference>
<accession>A0A974BPA1</accession>
<dbReference type="Proteomes" id="UP000694892">
    <property type="component" value="Unassembled WGS sequence"/>
</dbReference>
<evidence type="ECO:0000313" key="1">
    <source>
        <dbReference type="EMBL" id="OCT55795.1"/>
    </source>
</evidence>
<proteinExistence type="predicted"/>
<organism evidence="1">
    <name type="scientific">Xenopus laevis</name>
    <name type="common">African clawed frog</name>
    <dbReference type="NCBI Taxonomy" id="8355"/>
    <lineage>
        <taxon>Eukaryota</taxon>
        <taxon>Metazoa</taxon>
        <taxon>Chordata</taxon>
        <taxon>Craniata</taxon>
        <taxon>Vertebrata</taxon>
        <taxon>Euteleostomi</taxon>
        <taxon>Amphibia</taxon>
        <taxon>Batrachia</taxon>
        <taxon>Anura</taxon>
        <taxon>Pipoidea</taxon>
        <taxon>Pipidae</taxon>
        <taxon>Xenopodinae</taxon>
        <taxon>Xenopus</taxon>
        <taxon>Xenopus</taxon>
    </lineage>
</organism>
<reference evidence="1" key="1">
    <citation type="submission" date="2016-05" db="EMBL/GenBank/DDBJ databases">
        <title>WGS assembly of Xenopus laevis.</title>
        <authorList>
            <person name="Session A."/>
            <person name="Uno Y."/>
            <person name="Kwon T."/>
            <person name="Chapman J."/>
            <person name="Toyoda A."/>
            <person name="Takahashi S."/>
            <person name="Fukui A."/>
            <person name="Hikosaka A."/>
            <person name="Putnam N."/>
            <person name="Stites J."/>
            <person name="Van Heeringen S."/>
            <person name="Quigley I."/>
            <person name="Heinz S."/>
            <person name="Hellsten U."/>
            <person name="Lyons J."/>
            <person name="Suzuki A."/>
            <person name="Kondo M."/>
            <person name="Ogino H."/>
            <person name="Ochi H."/>
            <person name="Bogdanovic O."/>
            <person name="Lister R."/>
            <person name="Georgiou G."/>
            <person name="Paranjpe S."/>
            <person name="Van Kruijsbergen I."/>
            <person name="Mozaffari S."/>
            <person name="Shu S."/>
            <person name="Schmutz J."/>
            <person name="Jenkins J."/>
            <person name="Grimwood J."/>
            <person name="Carlson J."/>
            <person name="Mitros T."/>
            <person name="Simakov O."/>
            <person name="Heald R."/>
            <person name="Miller K."/>
            <person name="Haudenschild C."/>
            <person name="Kuroki Y."/>
            <person name="Tanaka T."/>
            <person name="Michiue T."/>
            <person name="Watanabe M."/>
            <person name="Kinoshita T."/>
            <person name="Ohta Y."/>
            <person name="Mawaribuchi S."/>
            <person name="Suzuki Y."/>
            <person name="Haramoto Y."/>
            <person name="Yamamoto T."/>
            <person name="Takagi C."/>
            <person name="Kitzman J."/>
            <person name="Shendure J."/>
            <person name="Nakayama T."/>
            <person name="Izutsu Y."/>
            <person name="Robert J."/>
            <person name="Dichmann D."/>
            <person name="Flajnik M."/>
            <person name="Houston D."/>
            <person name="Marcotte E."/>
            <person name="Wallingford J."/>
            <person name="Ito Y."/>
            <person name="Asashima M."/>
            <person name="Ueno N."/>
            <person name="Matsuda Y."/>
            <person name="Jan Veenstra G."/>
            <person name="Fujiyama A."/>
            <person name="Harland R."/>
            <person name="Taira M."/>
            <person name="Rokhsar D.S."/>
        </authorList>
    </citation>
    <scope>NUCLEOTIDE SEQUENCE</scope>
    <source>
        <strain evidence="1">J</strain>
        <tissue evidence="1">Blood</tissue>
    </source>
</reference>